<dbReference type="Pfam" id="PF03636">
    <property type="entry name" value="Glyco_hydro_65N"/>
    <property type="match status" value="1"/>
</dbReference>
<dbReference type="InterPro" id="IPR005196">
    <property type="entry name" value="Glyco_hydro_65_N"/>
</dbReference>
<dbReference type="InterPro" id="IPR005195">
    <property type="entry name" value="Glyco_hydro_65_M"/>
</dbReference>
<comment type="similarity">
    <text evidence="2">Belongs to the glycosyl hydrolase 65 family.</text>
</comment>
<dbReference type="PANTHER" id="PTHR11051">
    <property type="entry name" value="GLYCOSYL HYDROLASE-RELATED"/>
    <property type="match status" value="1"/>
</dbReference>
<dbReference type="FunFam" id="1.50.10.10:FF:000032">
    <property type="entry name" value="Vacuolar acid trehalase"/>
    <property type="match status" value="1"/>
</dbReference>
<dbReference type="Gene3D" id="2.70.98.40">
    <property type="entry name" value="Glycoside hydrolase, family 65, N-terminal domain"/>
    <property type="match status" value="1"/>
</dbReference>
<dbReference type="InterPro" id="IPR008928">
    <property type="entry name" value="6-hairpin_glycosidase_sf"/>
</dbReference>
<evidence type="ECO:0000256" key="1">
    <source>
        <dbReference type="ARBA" id="ARBA00001576"/>
    </source>
</evidence>
<evidence type="ECO:0000313" key="10">
    <source>
        <dbReference type="Proteomes" id="UP001176517"/>
    </source>
</evidence>
<comment type="caution">
    <text evidence="9">The sequence shown here is derived from an EMBL/GenBank/DDBJ whole genome shotgun (WGS) entry which is preliminary data.</text>
</comment>
<evidence type="ECO:0000256" key="5">
    <source>
        <dbReference type="ARBA" id="ARBA00023180"/>
    </source>
</evidence>
<evidence type="ECO:0000259" key="6">
    <source>
        <dbReference type="Pfam" id="PF03632"/>
    </source>
</evidence>
<dbReference type="Gene3D" id="2.60.120.260">
    <property type="entry name" value="Galactose-binding domain-like"/>
    <property type="match status" value="1"/>
</dbReference>
<dbReference type="AlphaFoldDB" id="A0AAN6GTX8"/>
<evidence type="ECO:0000256" key="4">
    <source>
        <dbReference type="ARBA" id="ARBA00022801"/>
    </source>
</evidence>
<dbReference type="InterPro" id="IPR037018">
    <property type="entry name" value="GH65_N"/>
</dbReference>
<feature type="domain" description="Glycoside hydrolase family 65 N-terminal" evidence="8">
    <location>
        <begin position="58"/>
        <end position="330"/>
    </location>
</feature>
<dbReference type="InterPro" id="IPR005194">
    <property type="entry name" value="Glyco_hydro_65_C"/>
</dbReference>
<evidence type="ECO:0000256" key="2">
    <source>
        <dbReference type="ARBA" id="ARBA00006768"/>
    </source>
</evidence>
<dbReference type="GO" id="GO:0030246">
    <property type="term" value="F:carbohydrate binding"/>
    <property type="evidence" value="ECO:0007669"/>
    <property type="project" value="InterPro"/>
</dbReference>
<feature type="domain" description="Glycoside hydrolase family 65 central catalytic" evidence="6">
    <location>
        <begin position="392"/>
        <end position="605"/>
    </location>
</feature>
<keyword evidence="10" id="KW-1185">Reference proteome</keyword>
<dbReference type="SUPFAM" id="SSF48208">
    <property type="entry name" value="Six-hairpin glycosidases"/>
    <property type="match status" value="1"/>
</dbReference>
<dbReference type="PANTHER" id="PTHR11051:SF8">
    <property type="entry name" value="PROTEIN-GLUCOSYLGALACTOSYLHYDROXYLYSINE GLUCOSIDASE"/>
    <property type="match status" value="1"/>
</dbReference>
<protein>
    <recommendedName>
        <fullName evidence="3">alpha,alpha-trehalase</fullName>
        <ecNumber evidence="3">3.2.1.28</ecNumber>
    </recommendedName>
</protein>
<dbReference type="Gene3D" id="2.60.420.10">
    <property type="entry name" value="Maltose phosphorylase, domain 3"/>
    <property type="match status" value="1"/>
</dbReference>
<proteinExistence type="inferred from homology"/>
<evidence type="ECO:0000313" key="9">
    <source>
        <dbReference type="EMBL" id="KAK0557044.1"/>
    </source>
</evidence>
<accession>A0AAN6GTX8</accession>
<reference evidence="9" key="1">
    <citation type="journal article" date="2023" name="PhytoFront">
        <title>Draft Genome Resources of Seven Strains of Tilletia horrida, Causal Agent of Kernel Smut of Rice.</title>
        <authorList>
            <person name="Khanal S."/>
            <person name="Antony Babu S."/>
            <person name="Zhou X.G."/>
        </authorList>
    </citation>
    <scope>NUCLEOTIDE SEQUENCE</scope>
    <source>
        <strain evidence="9">TX6</strain>
    </source>
</reference>
<sequence length="976" mass="104595">MTSLNGEHSFMLKPCTIACALVAATVTSTLAVPLRPAFETRSVLTDFNWTLTTQTFEAGQWQNQPYIANGYIGARLPAEGIGFYSIVPVNESGMDGTNGWPLFDRRVTASTIAGFYDYQNSTLGTNFPQVNGQEVISLIPTWNTLLITVDNATYAAGADQSSISNYSQSLSIRDGIVSTSLSWSPSNDSSSNGTAIALNYTMYAHRTRPTLGVVRLVVSNLPAGAQVVATDAIDGAGALRTDNQTAGMLDDSFIWSSVSPFNVTNNTAWIYSAFDLGNSSEAGQRIDAPGSASSSLNTSSPATVSQSFTVTVPSSGEIVLTKYVGIASARAFGPNENQTARTTAEDARSAGWDQLLQEHRQGWESIWNSGGDIVIHADTNDTRRLQTSIRASIFHLLANVREGKEGTGLGDNSIAPAGLTSDSYAGAIFWDAETWMYPGLLALYPTFAESINNYRSRNLAQAVRNAQTYQRPGLLYPWTAYGLGICSGTGPCIDYEYHLNADIALAQWQYYQATGNTTWLREQGWPIIRDIANMFAAFVQDNGNGSYFTSNLTDPNEYSNHVKNGAFTNAGIAVTLRNAEEAARTLGLTDQISQNWTSIADNIIILKTNASEPITIESEGLDGSIFNGTTAVKQADVVLLQYPLEFTTDNPLGDLDYYSAHTSPNGPAMTSSIHSIVASELSVRGCESFTYMLNSVDPYIRAPYEQFSEQQVDEYSANGGTNPAFTFLTGAGGYLQTWTHGFTGYRSRTDRLYLDPNLPPQLAPEGYTVKGMRWQDHVIDVTVAGKYTYVHHVSGPGSLQVQIGTTSNFTSTAGTTSRVETRRIDRTGATNLAQCRFASTDAATTPSGIAIAAIDGSNATSWVPASTNASSLLIDLETAQTLSNVHVNFANNPPKTLSIATGPTADALTQVVTSQAVNITAPYNATTAALVAIIPGNTSDFTLPSRPSARFVQITVEGAYQDTSSGGATIAEVVVT</sequence>
<dbReference type="InterPro" id="IPR012341">
    <property type="entry name" value="6hp_glycosidase-like_sf"/>
</dbReference>
<name>A0AAN6GTX8_9BASI</name>
<dbReference type="Proteomes" id="UP001176517">
    <property type="component" value="Unassembled WGS sequence"/>
</dbReference>
<dbReference type="SUPFAM" id="SSF49785">
    <property type="entry name" value="Galactose-binding domain-like"/>
    <property type="match status" value="1"/>
</dbReference>
<dbReference type="InterPro" id="IPR008979">
    <property type="entry name" value="Galactose-bd-like_sf"/>
</dbReference>
<dbReference type="Gene3D" id="1.50.10.10">
    <property type="match status" value="1"/>
</dbReference>
<dbReference type="GO" id="GO:0005993">
    <property type="term" value="P:trehalose catabolic process"/>
    <property type="evidence" value="ECO:0007669"/>
    <property type="project" value="TreeGrafter"/>
</dbReference>
<dbReference type="Pfam" id="PF03632">
    <property type="entry name" value="Glyco_hydro_65m"/>
    <property type="match status" value="1"/>
</dbReference>
<dbReference type="EC" id="3.2.1.28" evidence="3"/>
<keyword evidence="9" id="KW-0326">Glycosidase</keyword>
<feature type="domain" description="Glycoside hydrolase family 65 C-terminal" evidence="7">
    <location>
        <begin position="746"/>
        <end position="803"/>
    </location>
</feature>
<dbReference type="Pfam" id="PF03633">
    <property type="entry name" value="Glyco_hydro_65C"/>
    <property type="match status" value="1"/>
</dbReference>
<evidence type="ECO:0000259" key="7">
    <source>
        <dbReference type="Pfam" id="PF03633"/>
    </source>
</evidence>
<keyword evidence="5" id="KW-0325">Glycoprotein</keyword>
<dbReference type="InterPro" id="IPR011013">
    <property type="entry name" value="Gal_mutarotase_sf_dom"/>
</dbReference>
<comment type="catalytic activity">
    <reaction evidence="1">
        <text>alpha,alpha-trehalose + H2O = alpha-D-glucose + beta-D-glucose</text>
        <dbReference type="Rhea" id="RHEA:32675"/>
        <dbReference type="ChEBI" id="CHEBI:15377"/>
        <dbReference type="ChEBI" id="CHEBI:15903"/>
        <dbReference type="ChEBI" id="CHEBI:16551"/>
        <dbReference type="ChEBI" id="CHEBI:17925"/>
        <dbReference type="EC" id="3.2.1.28"/>
    </reaction>
</comment>
<dbReference type="GO" id="GO:0004555">
    <property type="term" value="F:alpha,alpha-trehalase activity"/>
    <property type="evidence" value="ECO:0007669"/>
    <property type="project" value="UniProtKB-EC"/>
</dbReference>
<gene>
    <name evidence="9" type="primary">ATH1</name>
    <name evidence="9" type="ORF">OC846_000690</name>
</gene>
<dbReference type="SUPFAM" id="SSF74650">
    <property type="entry name" value="Galactose mutarotase-like"/>
    <property type="match status" value="1"/>
</dbReference>
<keyword evidence="4 9" id="KW-0378">Hydrolase</keyword>
<evidence type="ECO:0000256" key="3">
    <source>
        <dbReference type="ARBA" id="ARBA00012757"/>
    </source>
</evidence>
<dbReference type="GO" id="GO:0009277">
    <property type="term" value="C:fungal-type cell wall"/>
    <property type="evidence" value="ECO:0007669"/>
    <property type="project" value="TreeGrafter"/>
</dbReference>
<evidence type="ECO:0000259" key="8">
    <source>
        <dbReference type="Pfam" id="PF03636"/>
    </source>
</evidence>
<dbReference type="EMBL" id="JAPDMZ010000008">
    <property type="protein sequence ID" value="KAK0557044.1"/>
    <property type="molecule type" value="Genomic_DNA"/>
</dbReference>
<organism evidence="9 10">
    <name type="scientific">Tilletia horrida</name>
    <dbReference type="NCBI Taxonomy" id="155126"/>
    <lineage>
        <taxon>Eukaryota</taxon>
        <taxon>Fungi</taxon>
        <taxon>Dikarya</taxon>
        <taxon>Basidiomycota</taxon>
        <taxon>Ustilaginomycotina</taxon>
        <taxon>Exobasidiomycetes</taxon>
        <taxon>Tilletiales</taxon>
        <taxon>Tilletiaceae</taxon>
        <taxon>Tilletia</taxon>
    </lineage>
</organism>